<evidence type="ECO:0000313" key="5">
    <source>
        <dbReference type="Proteomes" id="UP001154255"/>
    </source>
</evidence>
<dbReference type="AlphaFoldDB" id="A0A9W4X635"/>
<protein>
    <submittedName>
        <fullName evidence="3 4">Glycosyltransferase involved in cell wall bisynthesis (RfaB)</fullName>
    </submittedName>
</protein>
<dbReference type="RefSeq" id="WP_271788829.1">
    <property type="nucleotide sequence ID" value="NZ_CAMXCJ010000002.1"/>
</dbReference>
<sequence>MKKPLNMLIWQWGRRGAGPKTAVEFSKAVVSIPNVKAFLSLSCQAEILQKDHNVSADFQIQTYTSVLGYLYRVLQAPLMIYKLHQFIKHNKIDVAICTMPGPMDLVMAAALKLRKIPYIVVVHDVHPHPGDGYIFQHFLQKLLIKRSRLTVTFSKYVYKQLIAVNYVPSSQIIQGWHPPFSYWSKNEQLQSVNQEIKLLNFGRLLLYKGFDLLEEALDQISIQQPYTLRIVGQGPKSAVLDRLNKRQNVIVENRWVPEEEIGELMQWADVVILPYREASQSGIAATALAFGKPILITNVGGLSEQFGEDDLAFICEPTVADIAKGLDEILQLNFPLSHRKHDADKEWQDLAEYLIKEITNKLHLS</sequence>
<dbReference type="EMBL" id="CAMXCS010000001">
    <property type="protein sequence ID" value="CAI3928483.1"/>
    <property type="molecule type" value="Genomic_DNA"/>
</dbReference>
<evidence type="ECO:0000313" key="4">
    <source>
        <dbReference type="EMBL" id="CAI3932380.1"/>
    </source>
</evidence>
<evidence type="ECO:0000259" key="1">
    <source>
        <dbReference type="Pfam" id="PF00534"/>
    </source>
</evidence>
<name>A0A9W4X635_9PROT</name>
<evidence type="ECO:0000313" key="3">
    <source>
        <dbReference type="EMBL" id="CAI3928483.1"/>
    </source>
</evidence>
<evidence type="ECO:0000313" key="6">
    <source>
        <dbReference type="Proteomes" id="UP001154259"/>
    </source>
</evidence>
<evidence type="ECO:0000259" key="2">
    <source>
        <dbReference type="Pfam" id="PF13439"/>
    </source>
</evidence>
<dbReference type="Proteomes" id="UP001154255">
    <property type="component" value="Unassembled WGS sequence"/>
</dbReference>
<reference evidence="4" key="1">
    <citation type="submission" date="2022-10" db="EMBL/GenBank/DDBJ databases">
        <authorList>
            <person name="Botero Cardona J."/>
        </authorList>
    </citation>
    <scope>NUCLEOTIDE SEQUENCE</scope>
    <source>
        <strain evidence="4">LMG 31819</strain>
        <strain evidence="3">R-53529</strain>
    </source>
</reference>
<dbReference type="InterPro" id="IPR001296">
    <property type="entry name" value="Glyco_trans_1"/>
</dbReference>
<dbReference type="CDD" id="cd03801">
    <property type="entry name" value="GT4_PimA-like"/>
    <property type="match status" value="1"/>
</dbReference>
<dbReference type="InterPro" id="IPR028098">
    <property type="entry name" value="Glyco_trans_4-like_N"/>
</dbReference>
<dbReference type="PANTHER" id="PTHR45947:SF3">
    <property type="entry name" value="SULFOQUINOVOSYL TRANSFERASE SQD2"/>
    <property type="match status" value="1"/>
</dbReference>
<accession>A0A9W4X635</accession>
<dbReference type="Pfam" id="PF00534">
    <property type="entry name" value="Glycos_transf_1"/>
    <property type="match status" value="1"/>
</dbReference>
<keyword evidence="6" id="KW-1185">Reference proteome</keyword>
<organism evidence="4 5">
    <name type="scientific">Commensalibacter communis</name>
    <dbReference type="NCBI Taxonomy" id="2972786"/>
    <lineage>
        <taxon>Bacteria</taxon>
        <taxon>Pseudomonadati</taxon>
        <taxon>Pseudomonadota</taxon>
        <taxon>Alphaproteobacteria</taxon>
        <taxon>Acetobacterales</taxon>
        <taxon>Acetobacteraceae</taxon>
    </lineage>
</organism>
<feature type="domain" description="Glycosyltransferase subfamily 4-like N-terminal" evidence="2">
    <location>
        <begin position="71"/>
        <end position="171"/>
    </location>
</feature>
<dbReference type="GO" id="GO:0016757">
    <property type="term" value="F:glycosyltransferase activity"/>
    <property type="evidence" value="ECO:0007669"/>
    <property type="project" value="InterPro"/>
</dbReference>
<dbReference type="EMBL" id="CAMXCM010000001">
    <property type="protein sequence ID" value="CAI3932380.1"/>
    <property type="molecule type" value="Genomic_DNA"/>
</dbReference>
<proteinExistence type="predicted"/>
<dbReference type="PANTHER" id="PTHR45947">
    <property type="entry name" value="SULFOQUINOVOSYL TRANSFERASE SQD2"/>
    <property type="match status" value="1"/>
</dbReference>
<dbReference type="Pfam" id="PF13439">
    <property type="entry name" value="Glyco_transf_4"/>
    <property type="match status" value="1"/>
</dbReference>
<dbReference type="Gene3D" id="3.40.50.2000">
    <property type="entry name" value="Glycogen Phosphorylase B"/>
    <property type="match status" value="2"/>
</dbReference>
<dbReference type="InterPro" id="IPR050194">
    <property type="entry name" value="Glycosyltransferase_grp1"/>
</dbReference>
<comment type="caution">
    <text evidence="4">The sequence shown here is derived from an EMBL/GenBank/DDBJ whole genome shotgun (WGS) entry which is preliminary data.</text>
</comment>
<dbReference type="Proteomes" id="UP001154259">
    <property type="component" value="Unassembled WGS sequence"/>
</dbReference>
<feature type="domain" description="Glycosyl transferase family 1" evidence="1">
    <location>
        <begin position="185"/>
        <end position="339"/>
    </location>
</feature>
<dbReference type="SUPFAM" id="SSF53756">
    <property type="entry name" value="UDP-Glycosyltransferase/glycogen phosphorylase"/>
    <property type="match status" value="1"/>
</dbReference>
<gene>
    <name evidence="3" type="ORF">R53529_LOCUS379</name>
    <name evidence="4" type="ORF">R53530_LOCUS722</name>
</gene>